<dbReference type="EMBL" id="JAZHGC010000030">
    <property type="protein sequence ID" value="MEM5289950.1"/>
    <property type="molecule type" value="Genomic_DNA"/>
</dbReference>
<reference evidence="2 3" key="1">
    <citation type="submission" date="2024-01" db="EMBL/GenBank/DDBJ databases">
        <title>The diversity of rhizobia nodulating Mimosa spp. in eleven states of Brazil covering several biomes is determined by host plant, location, and edaphic factors.</title>
        <authorList>
            <person name="Rouws L."/>
            <person name="Barauna A."/>
            <person name="Beukes C."/>
            <person name="De Faria S.M."/>
            <person name="Gross E."/>
            <person name="Dos Reis Junior F.B."/>
            <person name="Simon M."/>
            <person name="Maluk M."/>
            <person name="Odee D.W."/>
            <person name="Kenicer G."/>
            <person name="Young J.P.W."/>
            <person name="Reis V.M."/>
            <person name="Zilli J."/>
            <person name="James E.K."/>
        </authorList>
    </citation>
    <scope>NUCLEOTIDE SEQUENCE [LARGE SCALE GENOMIC DNA]</scope>
    <source>
        <strain evidence="2 3">JPY77</strain>
    </source>
</reference>
<dbReference type="SUPFAM" id="SSF46785">
    <property type="entry name" value="Winged helix' DNA-binding domain"/>
    <property type="match status" value="1"/>
</dbReference>
<dbReference type="Proteomes" id="UP001494588">
    <property type="component" value="Unassembled WGS sequence"/>
</dbReference>
<dbReference type="InterPro" id="IPR011991">
    <property type="entry name" value="ArsR-like_HTH"/>
</dbReference>
<protein>
    <submittedName>
        <fullName evidence="2">MarR family transcriptional regulator</fullName>
    </submittedName>
</protein>
<proteinExistence type="predicted"/>
<dbReference type="InterPro" id="IPR036390">
    <property type="entry name" value="WH_DNA-bd_sf"/>
</dbReference>
<dbReference type="CDD" id="cd00090">
    <property type="entry name" value="HTH_ARSR"/>
    <property type="match status" value="1"/>
</dbReference>
<evidence type="ECO:0000259" key="1">
    <source>
        <dbReference type="Pfam" id="PF01022"/>
    </source>
</evidence>
<dbReference type="InterPro" id="IPR001845">
    <property type="entry name" value="HTH_ArsR_DNA-bd_dom"/>
</dbReference>
<keyword evidence="3" id="KW-1185">Reference proteome</keyword>
<evidence type="ECO:0000313" key="3">
    <source>
        <dbReference type="Proteomes" id="UP001494588"/>
    </source>
</evidence>
<dbReference type="Pfam" id="PF01022">
    <property type="entry name" value="HTH_5"/>
    <property type="match status" value="1"/>
</dbReference>
<sequence>MTTKNDVLRALQRESLTVEQLCERLAVTRTAINMQLKQLEAEGLVHRRKPLQTGTPGKPAVLYEAAPGSEDVSSSAYPAFLLGLLGTLRQQFDDDQLGEILTETGRRLARENKLPASRDFKSNLAKAMAIVDALGAHTEAVHDGDAIMVRNYSCPVAGAVRETSCVCRAMAAYFSEATGRPVTEHCLRTDRLICQYRIARK</sequence>
<gene>
    <name evidence="2" type="ORF">V4C55_29940</name>
</gene>
<organism evidence="2 3">
    <name type="scientific">Paraburkholderia sabiae</name>
    <dbReference type="NCBI Taxonomy" id="273251"/>
    <lineage>
        <taxon>Bacteria</taxon>
        <taxon>Pseudomonadati</taxon>
        <taxon>Pseudomonadota</taxon>
        <taxon>Betaproteobacteria</taxon>
        <taxon>Burkholderiales</taxon>
        <taxon>Burkholderiaceae</taxon>
        <taxon>Paraburkholderia</taxon>
    </lineage>
</organism>
<accession>A0ABU9QKD9</accession>
<dbReference type="Gene3D" id="1.10.10.10">
    <property type="entry name" value="Winged helix-like DNA-binding domain superfamily/Winged helix DNA-binding domain"/>
    <property type="match status" value="1"/>
</dbReference>
<feature type="domain" description="HTH arsR-type" evidence="1">
    <location>
        <begin position="3"/>
        <end position="46"/>
    </location>
</feature>
<comment type="caution">
    <text evidence="2">The sequence shown here is derived from an EMBL/GenBank/DDBJ whole genome shotgun (WGS) entry which is preliminary data.</text>
</comment>
<dbReference type="InterPro" id="IPR036388">
    <property type="entry name" value="WH-like_DNA-bd_sf"/>
</dbReference>
<dbReference type="RefSeq" id="WP_201658198.1">
    <property type="nucleotide sequence ID" value="NZ_CAJHCS010000030.1"/>
</dbReference>
<evidence type="ECO:0000313" key="2">
    <source>
        <dbReference type="EMBL" id="MEM5289950.1"/>
    </source>
</evidence>
<name>A0ABU9QKD9_9BURK</name>